<dbReference type="AlphaFoldDB" id="S6AAM1"/>
<dbReference type="STRING" id="1163617.SCD_n02277"/>
<dbReference type="EMBL" id="AP013066">
    <property type="protein sequence ID" value="BAN36085.1"/>
    <property type="molecule type" value="Genomic_DNA"/>
</dbReference>
<evidence type="ECO:0000259" key="1">
    <source>
        <dbReference type="SMART" id="SM00852"/>
    </source>
</evidence>
<dbReference type="SUPFAM" id="SSF53218">
    <property type="entry name" value="Molybdenum cofactor biosynthesis proteins"/>
    <property type="match status" value="1"/>
</dbReference>
<name>S6AAM1_SULDS</name>
<dbReference type="RefSeq" id="WP_009205282.1">
    <property type="nucleotide sequence ID" value="NC_022357.1"/>
</dbReference>
<dbReference type="HOGENOM" id="CLU_030805_0_1_4"/>
<dbReference type="InterPro" id="IPR036425">
    <property type="entry name" value="MoaB/Mog-like_dom_sf"/>
</dbReference>
<dbReference type="PANTHER" id="PTHR13939:SF0">
    <property type="entry name" value="NMN AMIDOHYDROLASE-LIKE PROTEIN YFAY"/>
    <property type="match status" value="1"/>
</dbReference>
<dbReference type="InterPro" id="IPR001453">
    <property type="entry name" value="MoaB/Mog_dom"/>
</dbReference>
<dbReference type="CDD" id="cd00885">
    <property type="entry name" value="cinA"/>
    <property type="match status" value="1"/>
</dbReference>
<keyword evidence="3" id="KW-1185">Reference proteome</keyword>
<evidence type="ECO:0000313" key="3">
    <source>
        <dbReference type="Proteomes" id="UP000015559"/>
    </source>
</evidence>
<dbReference type="Pfam" id="PF00994">
    <property type="entry name" value="MoCF_biosynth"/>
    <property type="match status" value="1"/>
</dbReference>
<organism evidence="2 3">
    <name type="scientific">Sulfuricella denitrificans (strain DSM 22764 / NBRC 105220 / skB26)</name>
    <dbReference type="NCBI Taxonomy" id="1163617"/>
    <lineage>
        <taxon>Bacteria</taxon>
        <taxon>Pseudomonadati</taxon>
        <taxon>Pseudomonadota</taxon>
        <taxon>Betaproteobacteria</taxon>
        <taxon>Nitrosomonadales</taxon>
        <taxon>Sulfuricellaceae</taxon>
        <taxon>Sulfuricella</taxon>
    </lineage>
</organism>
<reference evidence="2 3" key="1">
    <citation type="journal article" date="2012" name="Appl. Environ. Microbiol.">
        <title>Draft genome sequence of a psychrotolerant sulfur-oxidizing bacterium, Sulfuricella denitrificans skB26, and proteomic insights into cold adaptation.</title>
        <authorList>
            <person name="Watanabe T."/>
            <person name="Kojima H."/>
            <person name="Fukui M."/>
        </authorList>
    </citation>
    <scope>NUCLEOTIDE SEQUENCE [LARGE SCALE GENOMIC DNA]</scope>
    <source>
        <strain evidence="3">skB26</strain>
    </source>
</reference>
<sequence>MVNFGAIIIGDELLSGKRQDRHFQHVVETLAQRGLELKWCRIIGDDPALIIATLRQTLPQDDIVFSFGGIGATPDDHTRQCAAEAAGVPLYRHPDAVAEIEARFGVEAYPRRILMADLAQGSRIIPNPFNRVPGFSLHHHHFLPGFPQMAWPMMDWVLDTLYLEIRNQAPETEAVITVLDAMESPLLDLMNEFVRRYPDLRFSSLPHIGEEGERKVEFGLRGSRPLVIEGMNYLKTEVEKLGFRWT</sequence>
<feature type="domain" description="MoaB/Mog" evidence="1">
    <location>
        <begin position="5"/>
        <end position="165"/>
    </location>
</feature>
<dbReference type="KEGG" id="sdr:SCD_n02277"/>
<protein>
    <submittedName>
        <fullName evidence="2">Molybdopterin binding domain-containing protein</fullName>
    </submittedName>
</protein>
<dbReference type="Gene3D" id="3.40.980.10">
    <property type="entry name" value="MoaB/Mog-like domain"/>
    <property type="match status" value="1"/>
</dbReference>
<dbReference type="eggNOG" id="COG1058">
    <property type="taxonomic scope" value="Bacteria"/>
</dbReference>
<evidence type="ECO:0000313" key="2">
    <source>
        <dbReference type="EMBL" id="BAN36085.1"/>
    </source>
</evidence>
<accession>S6AAM1</accession>
<dbReference type="PANTHER" id="PTHR13939">
    <property type="entry name" value="NICOTINAMIDE-NUCLEOTIDE AMIDOHYDROLASE PNCC"/>
    <property type="match status" value="1"/>
</dbReference>
<gene>
    <name evidence="2" type="ORF">SCD_n02277</name>
</gene>
<dbReference type="SMART" id="SM00852">
    <property type="entry name" value="MoCF_biosynth"/>
    <property type="match status" value="1"/>
</dbReference>
<dbReference type="InterPro" id="IPR050101">
    <property type="entry name" value="CinA"/>
</dbReference>
<dbReference type="OrthoDB" id="9801454at2"/>
<dbReference type="Proteomes" id="UP000015559">
    <property type="component" value="Chromosome"/>
</dbReference>
<proteinExistence type="predicted"/>